<feature type="compositionally biased region" description="Basic and acidic residues" evidence="2">
    <location>
        <begin position="372"/>
        <end position="384"/>
    </location>
</feature>
<feature type="compositionally biased region" description="Basic and acidic residues" evidence="2">
    <location>
        <begin position="470"/>
        <end position="487"/>
    </location>
</feature>
<dbReference type="Pfam" id="PF15335">
    <property type="entry name" value="CAAP1"/>
    <property type="match status" value="1"/>
</dbReference>
<feature type="compositionally biased region" description="Basic and acidic residues" evidence="2">
    <location>
        <begin position="146"/>
        <end position="157"/>
    </location>
</feature>
<dbReference type="PANTHER" id="PTHR14740:SF3">
    <property type="entry name" value="CASPASE ACTIVITY AND APOPTOSIS INHIBITOR 1"/>
    <property type="match status" value="1"/>
</dbReference>
<feature type="coiled-coil region" evidence="1">
    <location>
        <begin position="664"/>
        <end position="691"/>
    </location>
</feature>
<gene>
    <name evidence="3" type="ORF">SFRICE_012585</name>
</gene>
<feature type="coiled-coil region" evidence="1">
    <location>
        <begin position="726"/>
        <end position="764"/>
    </location>
</feature>
<keyword evidence="1" id="KW-0175">Coiled coil</keyword>
<sequence length="843" mass="95705">MKRSKHKVKTETPEPSASTKLEEVHDLTYYIHDRVEMVHQVFSVMKYKELKSILPASIRNISIDDLQELCTEELLGISSKRLLAILDGAEPPSDTESSSPSPPPELETISLDSISSDDEILSQASSKKKKHKHRRHSKSKKHKRSKEQGDSSSDRNKASRAGLTVLELLELQARARAIRAQLQNEQQHKPVSESASKEPASNSSDNEVEIKEEPAEVVEISSDDEKPNIQELQTKVSQPASEPQPTTVTKKINDLIITVPQKSKQKIKLNRQKSQTTALETGKDKVASTKNSNPNVATPKNSNEKEEKGKKDKSKKRKKEKIRKDDIDNDEITLQLSDTEKMDLLEDLDRKHFDTVSSCSNSSSESSDTDATEDKKEEETKKYSAEAIKVQSEVVTNSGEMQDKIEVVEDSIDATKDKPEALKDINADNNDSQTENDRTKTSPTQEVDKSSEVDSSINKEVILSAEVIENAEKENDIAEKASEEVNFKECLNTEDNEVPSESLTEEKKDLSEGELSDRESSEVEAMDLKPEVVCISDEEDRKGKKKKKKKDKKSKKSKKKDFRESADENFYKEEKIDVKDKDTTEIVHTEDCTKHTSTDIDEKINLTSEEEGKDTKEDLNNEKSSNINSESDIDAVYEIMELSDSSSCYEVECTLSKEPTASEIEALSAKIDEIEREEIITQKEIEDYEKREAEKREWEIVENTSWKDRYLDSTKVKKVLSTANILNALRKKNIDLKKRLAETKKEIEIQVVEIEKEKESSLEEGTIEQYNTLGSSTTYVDPVKELPKDLKKDAKLLLKMYKKLLKYNDINKTDDPSKKRKKKSKRSKEKREVSGVIEEKSTE</sequence>
<feature type="compositionally biased region" description="Basic and acidic residues" evidence="2">
    <location>
        <begin position="401"/>
        <end position="426"/>
    </location>
</feature>
<feature type="region of interest" description="Disordered" evidence="2">
    <location>
        <begin position="810"/>
        <end position="843"/>
    </location>
</feature>
<evidence type="ECO:0000313" key="3">
    <source>
        <dbReference type="EMBL" id="SOQ36070.1"/>
    </source>
</evidence>
<organism evidence="3">
    <name type="scientific">Spodoptera frugiperda</name>
    <name type="common">Fall armyworm</name>
    <dbReference type="NCBI Taxonomy" id="7108"/>
    <lineage>
        <taxon>Eukaryota</taxon>
        <taxon>Metazoa</taxon>
        <taxon>Ecdysozoa</taxon>
        <taxon>Arthropoda</taxon>
        <taxon>Hexapoda</taxon>
        <taxon>Insecta</taxon>
        <taxon>Pterygota</taxon>
        <taxon>Neoptera</taxon>
        <taxon>Endopterygota</taxon>
        <taxon>Lepidoptera</taxon>
        <taxon>Glossata</taxon>
        <taxon>Ditrysia</taxon>
        <taxon>Noctuoidea</taxon>
        <taxon>Noctuidae</taxon>
        <taxon>Amphipyrinae</taxon>
        <taxon>Spodoptera</taxon>
    </lineage>
</organism>
<dbReference type="AlphaFoldDB" id="A0A2H1V5E2"/>
<feature type="compositionally biased region" description="Polar residues" evidence="2">
    <location>
        <begin position="288"/>
        <end position="299"/>
    </location>
</feature>
<proteinExistence type="predicted"/>
<feature type="region of interest" description="Disordered" evidence="2">
    <location>
        <begin position="590"/>
        <end position="632"/>
    </location>
</feature>
<feature type="compositionally biased region" description="Basic residues" evidence="2">
    <location>
        <begin position="543"/>
        <end position="560"/>
    </location>
</feature>
<feature type="compositionally biased region" description="Basic and acidic residues" evidence="2">
    <location>
        <begin position="829"/>
        <end position="843"/>
    </location>
</feature>
<dbReference type="InterPro" id="IPR038991">
    <property type="entry name" value="CAAP1"/>
</dbReference>
<dbReference type="GO" id="GO:0042981">
    <property type="term" value="P:regulation of apoptotic process"/>
    <property type="evidence" value="ECO:0007669"/>
    <property type="project" value="InterPro"/>
</dbReference>
<feature type="compositionally biased region" description="Low complexity" evidence="2">
    <location>
        <begin position="90"/>
        <end position="99"/>
    </location>
</feature>
<reference evidence="3" key="1">
    <citation type="submission" date="2016-07" db="EMBL/GenBank/DDBJ databases">
        <authorList>
            <person name="Bretaudeau A."/>
        </authorList>
    </citation>
    <scope>NUCLEOTIDE SEQUENCE</scope>
    <source>
        <strain evidence="3">Rice</strain>
        <tissue evidence="3">Whole body</tissue>
    </source>
</reference>
<feature type="compositionally biased region" description="Basic residues" evidence="2">
    <location>
        <begin position="311"/>
        <end position="321"/>
    </location>
</feature>
<accession>A0A2H1V5E2</accession>
<feature type="compositionally biased region" description="Basic and acidic residues" evidence="2">
    <location>
        <begin position="590"/>
        <end position="604"/>
    </location>
</feature>
<feature type="compositionally biased region" description="Basic residues" evidence="2">
    <location>
        <begin position="818"/>
        <end position="828"/>
    </location>
</feature>
<feature type="compositionally biased region" description="Low complexity" evidence="2">
    <location>
        <begin position="357"/>
        <end position="366"/>
    </location>
</feature>
<evidence type="ECO:0000256" key="2">
    <source>
        <dbReference type="SAM" id="MobiDB-lite"/>
    </source>
</evidence>
<dbReference type="EMBL" id="ODYU01000772">
    <property type="protein sequence ID" value="SOQ36070.1"/>
    <property type="molecule type" value="Genomic_DNA"/>
</dbReference>
<feature type="region of interest" description="Disordered" evidence="2">
    <location>
        <begin position="182"/>
        <end position="341"/>
    </location>
</feature>
<name>A0A2H1V5E2_SPOFR</name>
<feature type="compositionally biased region" description="Polar residues" evidence="2">
    <location>
        <begin position="230"/>
        <end position="250"/>
    </location>
</feature>
<feature type="compositionally biased region" description="Basic and acidic residues" evidence="2">
    <location>
        <begin position="504"/>
        <end position="530"/>
    </location>
</feature>
<feature type="region of interest" description="Disordered" evidence="2">
    <location>
        <begin position="354"/>
        <end position="455"/>
    </location>
</feature>
<protein>
    <submittedName>
        <fullName evidence="3">SFRICE_012585</fullName>
    </submittedName>
</protein>
<feature type="compositionally biased region" description="Basic and acidic residues" evidence="2">
    <location>
        <begin position="435"/>
        <end position="452"/>
    </location>
</feature>
<feature type="region of interest" description="Disordered" evidence="2">
    <location>
        <begin position="88"/>
        <end position="159"/>
    </location>
</feature>
<dbReference type="PANTHER" id="PTHR14740">
    <property type="entry name" value="CASPASE ACTIVITY AND APOPTOSIS INHIBITOR 1"/>
    <property type="match status" value="1"/>
</dbReference>
<feature type="region of interest" description="Disordered" evidence="2">
    <location>
        <begin position="469"/>
        <end position="565"/>
    </location>
</feature>
<evidence type="ECO:0000256" key="1">
    <source>
        <dbReference type="SAM" id="Coils"/>
    </source>
</evidence>
<feature type="compositionally biased region" description="Basic residues" evidence="2">
    <location>
        <begin position="126"/>
        <end position="145"/>
    </location>
</feature>